<dbReference type="Pfam" id="PF03466">
    <property type="entry name" value="LysR_substrate"/>
    <property type="match status" value="1"/>
</dbReference>
<dbReference type="PANTHER" id="PTHR30537:SF5">
    <property type="entry name" value="HTH-TYPE TRANSCRIPTIONAL ACTIVATOR TTDR-RELATED"/>
    <property type="match status" value="1"/>
</dbReference>
<dbReference type="InterPro" id="IPR005119">
    <property type="entry name" value="LysR_subst-bd"/>
</dbReference>
<comment type="caution">
    <text evidence="6">The sequence shown here is derived from an EMBL/GenBank/DDBJ whole genome shotgun (WGS) entry which is preliminary data.</text>
</comment>
<dbReference type="CDD" id="cd08422">
    <property type="entry name" value="PBP2_CrgA_like"/>
    <property type="match status" value="1"/>
</dbReference>
<dbReference type="Gene3D" id="1.10.10.10">
    <property type="entry name" value="Winged helix-like DNA-binding domain superfamily/Winged helix DNA-binding domain"/>
    <property type="match status" value="1"/>
</dbReference>
<feature type="domain" description="HTH lysR-type" evidence="5">
    <location>
        <begin position="1"/>
        <end position="59"/>
    </location>
</feature>
<dbReference type="Gene3D" id="3.40.190.290">
    <property type="match status" value="1"/>
</dbReference>
<keyword evidence="7" id="KW-1185">Reference proteome</keyword>
<dbReference type="InterPro" id="IPR036390">
    <property type="entry name" value="WH_DNA-bd_sf"/>
</dbReference>
<protein>
    <submittedName>
        <fullName evidence="6">LysR family transcriptional regulator</fullName>
    </submittedName>
</protein>
<proteinExistence type="inferred from homology"/>
<sequence length="299" mass="33056">MDQLKALKYFVEVVNTGSFTKAAKAFGVPPSSLSRRVADLEEALGATLLKRTTRTVSVTEIGRMYFEQISSILMDLAASNEAVSSYQSTPMGQLKISAMTGFGETILMPLMDEFSELYPEVVLDITLSDTVSTLSRDDVDIAIRGGYAPNERVIAIELMNNNFIPAASPQYLEKHGTPTHPLELKTHKGLYYRTPVGPTPWICTLDGQRHDVSAPAAAISNAGKWLVNKALKHQGILMVPRWVLKPYLDEGSLVELNIRPQVSITENPNFGVFLLYQKQRYLVPKIKAAVDFLVARVKA</sequence>
<evidence type="ECO:0000313" key="7">
    <source>
        <dbReference type="Proteomes" id="UP001501565"/>
    </source>
</evidence>
<keyword evidence="4" id="KW-0804">Transcription</keyword>
<comment type="similarity">
    <text evidence="1">Belongs to the LysR transcriptional regulatory family.</text>
</comment>
<evidence type="ECO:0000259" key="5">
    <source>
        <dbReference type="PROSITE" id="PS50931"/>
    </source>
</evidence>
<dbReference type="InterPro" id="IPR036388">
    <property type="entry name" value="WH-like_DNA-bd_sf"/>
</dbReference>
<name>A0ABP7N318_9GAMM</name>
<evidence type="ECO:0000256" key="4">
    <source>
        <dbReference type="ARBA" id="ARBA00023163"/>
    </source>
</evidence>
<evidence type="ECO:0000313" key="6">
    <source>
        <dbReference type="EMBL" id="GAA3935749.1"/>
    </source>
</evidence>
<gene>
    <name evidence="6" type="ORF">GCM10022277_35310</name>
</gene>
<keyword evidence="3" id="KW-0238">DNA-binding</keyword>
<accession>A0ABP7N318</accession>
<dbReference type="SUPFAM" id="SSF53850">
    <property type="entry name" value="Periplasmic binding protein-like II"/>
    <property type="match status" value="1"/>
</dbReference>
<evidence type="ECO:0000256" key="3">
    <source>
        <dbReference type="ARBA" id="ARBA00023125"/>
    </source>
</evidence>
<dbReference type="Proteomes" id="UP001501565">
    <property type="component" value="Unassembled WGS sequence"/>
</dbReference>
<evidence type="ECO:0000256" key="2">
    <source>
        <dbReference type="ARBA" id="ARBA00023015"/>
    </source>
</evidence>
<evidence type="ECO:0000256" key="1">
    <source>
        <dbReference type="ARBA" id="ARBA00009437"/>
    </source>
</evidence>
<keyword evidence="2" id="KW-0805">Transcription regulation</keyword>
<dbReference type="EMBL" id="BAABBN010000012">
    <property type="protein sequence ID" value="GAA3935749.1"/>
    <property type="molecule type" value="Genomic_DNA"/>
</dbReference>
<dbReference type="RefSeq" id="WP_344799928.1">
    <property type="nucleotide sequence ID" value="NZ_BAABBN010000012.1"/>
</dbReference>
<dbReference type="Pfam" id="PF00126">
    <property type="entry name" value="HTH_1"/>
    <property type="match status" value="1"/>
</dbReference>
<reference evidence="7" key="1">
    <citation type="journal article" date="2019" name="Int. J. Syst. Evol. Microbiol.">
        <title>The Global Catalogue of Microorganisms (GCM) 10K type strain sequencing project: providing services to taxonomists for standard genome sequencing and annotation.</title>
        <authorList>
            <consortium name="The Broad Institute Genomics Platform"/>
            <consortium name="The Broad Institute Genome Sequencing Center for Infectious Disease"/>
            <person name="Wu L."/>
            <person name="Ma J."/>
        </authorList>
    </citation>
    <scope>NUCLEOTIDE SEQUENCE [LARGE SCALE GENOMIC DNA]</scope>
    <source>
        <strain evidence="7">JCM 17551</strain>
    </source>
</reference>
<dbReference type="PANTHER" id="PTHR30537">
    <property type="entry name" value="HTH-TYPE TRANSCRIPTIONAL REGULATOR"/>
    <property type="match status" value="1"/>
</dbReference>
<organism evidence="6 7">
    <name type="scientific">Litoribacillus peritrichatus</name>
    <dbReference type="NCBI Taxonomy" id="718191"/>
    <lineage>
        <taxon>Bacteria</taxon>
        <taxon>Pseudomonadati</taxon>
        <taxon>Pseudomonadota</taxon>
        <taxon>Gammaproteobacteria</taxon>
        <taxon>Oceanospirillales</taxon>
        <taxon>Oceanospirillaceae</taxon>
        <taxon>Litoribacillus</taxon>
    </lineage>
</organism>
<dbReference type="PROSITE" id="PS50931">
    <property type="entry name" value="HTH_LYSR"/>
    <property type="match status" value="1"/>
</dbReference>
<dbReference type="InterPro" id="IPR058163">
    <property type="entry name" value="LysR-type_TF_proteobact-type"/>
</dbReference>
<dbReference type="SUPFAM" id="SSF46785">
    <property type="entry name" value="Winged helix' DNA-binding domain"/>
    <property type="match status" value="1"/>
</dbReference>
<dbReference type="InterPro" id="IPR000847">
    <property type="entry name" value="LysR_HTH_N"/>
</dbReference>